<dbReference type="OrthoDB" id="5805707at2759"/>
<reference evidence="3" key="1">
    <citation type="submission" date="2020-10" db="EMBL/GenBank/DDBJ databases">
        <authorList>
            <person name="Kikuchi T."/>
        </authorList>
    </citation>
    <scope>NUCLEOTIDE SEQUENCE</scope>
    <source>
        <strain evidence="3">NKZ352</strain>
    </source>
</reference>
<keyword evidence="2" id="KW-1133">Transmembrane helix</keyword>
<keyword evidence="2" id="KW-0812">Transmembrane</keyword>
<feature type="transmembrane region" description="Helical" evidence="2">
    <location>
        <begin position="166"/>
        <end position="193"/>
    </location>
</feature>
<keyword evidence="2" id="KW-0472">Membrane</keyword>
<dbReference type="EMBL" id="CAJGYM010000040">
    <property type="protein sequence ID" value="CAD6194047.1"/>
    <property type="molecule type" value="Genomic_DNA"/>
</dbReference>
<feature type="transmembrane region" description="Helical" evidence="2">
    <location>
        <begin position="48"/>
        <end position="67"/>
    </location>
</feature>
<evidence type="ECO:0000256" key="1">
    <source>
        <dbReference type="SAM" id="MobiDB-lite"/>
    </source>
</evidence>
<comment type="caution">
    <text evidence="3">The sequence shown here is derived from an EMBL/GenBank/DDBJ whole genome shotgun (WGS) entry which is preliminary data.</text>
</comment>
<evidence type="ECO:0000313" key="4">
    <source>
        <dbReference type="Proteomes" id="UP000835052"/>
    </source>
</evidence>
<name>A0A8S1HFS9_9PELO</name>
<evidence type="ECO:0000313" key="3">
    <source>
        <dbReference type="EMBL" id="CAD6194047.1"/>
    </source>
</evidence>
<evidence type="ECO:0000256" key="2">
    <source>
        <dbReference type="SAM" id="Phobius"/>
    </source>
</evidence>
<gene>
    <name evidence="3" type="ORF">CAUJ_LOCUS9966</name>
</gene>
<dbReference type="Proteomes" id="UP000835052">
    <property type="component" value="Unassembled WGS sequence"/>
</dbReference>
<protein>
    <submittedName>
        <fullName evidence="3">Uncharacterized protein</fullName>
    </submittedName>
</protein>
<dbReference type="AlphaFoldDB" id="A0A8S1HFS9"/>
<organism evidence="3 4">
    <name type="scientific">Caenorhabditis auriculariae</name>
    <dbReference type="NCBI Taxonomy" id="2777116"/>
    <lineage>
        <taxon>Eukaryota</taxon>
        <taxon>Metazoa</taxon>
        <taxon>Ecdysozoa</taxon>
        <taxon>Nematoda</taxon>
        <taxon>Chromadorea</taxon>
        <taxon>Rhabditida</taxon>
        <taxon>Rhabditina</taxon>
        <taxon>Rhabditomorpha</taxon>
        <taxon>Rhabditoidea</taxon>
        <taxon>Rhabditidae</taxon>
        <taxon>Peloderinae</taxon>
        <taxon>Caenorhabditis</taxon>
    </lineage>
</organism>
<feature type="region of interest" description="Disordered" evidence="1">
    <location>
        <begin position="261"/>
        <end position="281"/>
    </location>
</feature>
<keyword evidence="4" id="KW-1185">Reference proteome</keyword>
<feature type="transmembrane region" description="Helical" evidence="2">
    <location>
        <begin position="101"/>
        <end position="124"/>
    </location>
</feature>
<sequence>MLPPLLYALHSPQREGQPIPQVQARSNRTQRPRRSFLRFMSDVFLRENAFKVYLLLAWGIGLSGVIIAQQKHFVLSMLMLIYLISQIPGLLALVSRYPRYFIPYIAATLVSMAVALVGILHFAFREYSPNYLTYTNKKSKFHKSTVTKSSVILRHLNGVFFSNNSLSVLLCWVILLYLTVCMCACLNLWQIFLEEEFRARRYRQVEAFLRTRLVSFEDLPVEVQFEPDSPPHYSAIDLEGQPTAPEFSPPRYSQWVKMNSRRNDVDSSNGPIVFSLAEKHD</sequence>
<feature type="transmembrane region" description="Helical" evidence="2">
    <location>
        <begin position="73"/>
        <end position="94"/>
    </location>
</feature>
<accession>A0A8S1HFS9</accession>
<proteinExistence type="predicted"/>